<name>A0A146GDL4_TERSA</name>
<proteinExistence type="predicted"/>
<dbReference type="InParanoid" id="A0A146GDL4"/>
<dbReference type="STRING" id="690879.TSACC_3306"/>
<sequence>MLVATTVLVLLLTLIASVLSQTTSTIRQSTAQADAFTAARSAFDLVTRHLAQAILNPYWDYDSPTSPTRYLRQSDLHFVVRQNTKDPSSGQEVFFQAPDGFSLSPSYQSASGLLNACGYRVVYGNDDAFRATSASAPRWRYRLMQSLQPAESLRVFDDKTVSNPAWIQSALTTELPVTENIIAMIVWPRLSAGDDPTGTTLSSDYQYNSRENAAAKPQPSTANQLPPTVQITLIAISEASAARIDTRSSSAPTEIESALAGKFTQASQFQHDLDEVAQKLTAKNIAFQIFTLSVVMKESKWSP</sequence>
<protein>
    <submittedName>
        <fullName evidence="2">Verru_Chthon cassette protein C</fullName>
    </submittedName>
</protein>
<gene>
    <name evidence="2" type="ORF">TSACC_3306</name>
</gene>
<organism evidence="2 3">
    <name type="scientific">Terrimicrobium sacchariphilum</name>
    <dbReference type="NCBI Taxonomy" id="690879"/>
    <lineage>
        <taxon>Bacteria</taxon>
        <taxon>Pseudomonadati</taxon>
        <taxon>Verrucomicrobiota</taxon>
        <taxon>Terrimicrobiia</taxon>
        <taxon>Terrimicrobiales</taxon>
        <taxon>Terrimicrobiaceae</taxon>
        <taxon>Terrimicrobium</taxon>
    </lineage>
</organism>
<keyword evidence="1" id="KW-0732">Signal</keyword>
<evidence type="ECO:0000313" key="2">
    <source>
        <dbReference type="EMBL" id="GAT35242.1"/>
    </source>
</evidence>
<dbReference type="EMBL" id="BDCO01000003">
    <property type="protein sequence ID" value="GAT35242.1"/>
    <property type="molecule type" value="Genomic_DNA"/>
</dbReference>
<keyword evidence="3" id="KW-1185">Reference proteome</keyword>
<comment type="caution">
    <text evidence="2">The sequence shown here is derived from an EMBL/GenBank/DDBJ whole genome shotgun (WGS) entry which is preliminary data.</text>
</comment>
<feature type="signal peptide" evidence="1">
    <location>
        <begin position="1"/>
        <end position="20"/>
    </location>
</feature>
<dbReference type="Proteomes" id="UP000076023">
    <property type="component" value="Unassembled WGS sequence"/>
</dbReference>
<accession>A0A146GDL4</accession>
<reference evidence="3" key="1">
    <citation type="journal article" date="2017" name="Genome Announc.">
        <title>Draft Genome Sequence of Terrimicrobium sacchariphilum NM-5T, a Facultative Anaerobic Soil Bacterium of the Class Spartobacteria.</title>
        <authorList>
            <person name="Qiu Y.L."/>
            <person name="Tourlousse D.M."/>
            <person name="Matsuura N."/>
            <person name="Ohashi A."/>
            <person name="Sekiguchi Y."/>
        </authorList>
    </citation>
    <scope>NUCLEOTIDE SEQUENCE [LARGE SCALE GENOMIC DNA]</scope>
    <source>
        <strain evidence="3">NM-5</strain>
    </source>
</reference>
<evidence type="ECO:0000313" key="3">
    <source>
        <dbReference type="Proteomes" id="UP000076023"/>
    </source>
</evidence>
<dbReference type="AlphaFoldDB" id="A0A146GDL4"/>
<evidence type="ECO:0000256" key="1">
    <source>
        <dbReference type="SAM" id="SignalP"/>
    </source>
</evidence>
<feature type="chain" id="PRO_5007524731" evidence="1">
    <location>
        <begin position="21"/>
        <end position="303"/>
    </location>
</feature>